<accession>X1IPD3</accession>
<dbReference type="Pfam" id="PF17236">
    <property type="entry name" value="SU10_MCP"/>
    <property type="match status" value="1"/>
</dbReference>
<dbReference type="InterPro" id="IPR035198">
    <property type="entry name" value="SU10_MCP"/>
</dbReference>
<reference evidence="1" key="1">
    <citation type="journal article" date="2014" name="Front. Microbiol.">
        <title>High frequency of phylogenetically diverse reductive dehalogenase-homologous genes in deep subseafloor sedimentary metagenomes.</title>
        <authorList>
            <person name="Kawai M."/>
            <person name="Futagami T."/>
            <person name="Toyoda A."/>
            <person name="Takaki Y."/>
            <person name="Nishi S."/>
            <person name="Hori S."/>
            <person name="Arai W."/>
            <person name="Tsubouchi T."/>
            <person name="Morono Y."/>
            <person name="Uchiyama I."/>
            <person name="Ito T."/>
            <person name="Fujiyama A."/>
            <person name="Inagaki F."/>
            <person name="Takami H."/>
        </authorList>
    </citation>
    <scope>NUCLEOTIDE SEQUENCE</scope>
    <source>
        <strain evidence="1">Expedition CK06-06</strain>
    </source>
</reference>
<organism evidence="1">
    <name type="scientific">marine sediment metagenome</name>
    <dbReference type="NCBI Taxonomy" id="412755"/>
    <lineage>
        <taxon>unclassified sequences</taxon>
        <taxon>metagenomes</taxon>
        <taxon>ecological metagenomes</taxon>
    </lineage>
</organism>
<comment type="caution">
    <text evidence="1">The sequence shown here is derived from an EMBL/GenBank/DDBJ whole genome shotgun (WGS) entry which is preliminary data.</text>
</comment>
<evidence type="ECO:0008006" key="2">
    <source>
        <dbReference type="Google" id="ProtNLM"/>
    </source>
</evidence>
<dbReference type="EMBL" id="BARU01029798">
    <property type="protein sequence ID" value="GAH71110.1"/>
    <property type="molecule type" value="Genomic_DNA"/>
</dbReference>
<gene>
    <name evidence="1" type="ORF">S03H2_47358</name>
</gene>
<dbReference type="AlphaFoldDB" id="X1IPD3"/>
<proteinExistence type="predicted"/>
<sequence length="148" mass="16156">MTLALLDEAIDKCIGEPDMMIMSKKTRRIVNALLQASQRYVETKAVKGGFKLLAYSEIPIYTSNNMSNKQALAAGGTVLRTPTGETGGNTSSIYFVDTGQTWVGELTPVKVQPLAKTSSQFDKFDIYCDETLVVRDARANSKLVGIRA</sequence>
<protein>
    <recommendedName>
        <fullName evidence="2">Phage major capsid protein</fullName>
    </recommendedName>
</protein>
<evidence type="ECO:0000313" key="1">
    <source>
        <dbReference type="EMBL" id="GAH71110.1"/>
    </source>
</evidence>
<name>X1IPD3_9ZZZZ</name>